<name>A0A2G9NY92_AQUCT</name>
<gene>
    <name evidence="1" type="ORF">AB205_0159330</name>
</gene>
<proteinExistence type="predicted"/>
<organism evidence="1 2">
    <name type="scientific">Aquarana catesbeiana</name>
    <name type="common">American bullfrog</name>
    <name type="synonym">Rana catesbeiana</name>
    <dbReference type="NCBI Taxonomy" id="8400"/>
    <lineage>
        <taxon>Eukaryota</taxon>
        <taxon>Metazoa</taxon>
        <taxon>Chordata</taxon>
        <taxon>Craniata</taxon>
        <taxon>Vertebrata</taxon>
        <taxon>Euteleostomi</taxon>
        <taxon>Amphibia</taxon>
        <taxon>Batrachia</taxon>
        <taxon>Anura</taxon>
        <taxon>Neobatrachia</taxon>
        <taxon>Ranoidea</taxon>
        <taxon>Ranidae</taxon>
        <taxon>Aquarana</taxon>
    </lineage>
</organism>
<reference evidence="2" key="1">
    <citation type="journal article" date="2017" name="Nat. Commun.">
        <title>The North American bullfrog draft genome provides insight into hormonal regulation of long noncoding RNA.</title>
        <authorList>
            <person name="Hammond S.A."/>
            <person name="Warren R.L."/>
            <person name="Vandervalk B.P."/>
            <person name="Kucuk E."/>
            <person name="Khan H."/>
            <person name="Gibb E.A."/>
            <person name="Pandoh P."/>
            <person name="Kirk H."/>
            <person name="Zhao Y."/>
            <person name="Jones M."/>
            <person name="Mungall A.J."/>
            <person name="Coope R."/>
            <person name="Pleasance S."/>
            <person name="Moore R.A."/>
            <person name="Holt R.A."/>
            <person name="Round J.M."/>
            <person name="Ohora S."/>
            <person name="Walle B.V."/>
            <person name="Veldhoen N."/>
            <person name="Helbing C.C."/>
            <person name="Birol I."/>
        </authorList>
    </citation>
    <scope>NUCLEOTIDE SEQUENCE [LARGE SCALE GENOMIC DNA]</scope>
</reference>
<dbReference type="AlphaFoldDB" id="A0A2G9NY92"/>
<sequence>MAQPCLTYRTEMYHAKIQYHHHVLFSSSTKKSQSAPKSSDIFSWRRLTRQKTMVKYDKPQMFLCVYFCTFCILWDLSMLCGGGRQTTSVCPKCEGVWLGIQKRHNTLKSAINTRKVMQQLELNPPPPHSVVFGITGLKIGDEVMEINSAAARDLNSGMLKYVLAKPLLCLTVRTYPELEENRALMGAPPRRSESDCNDYNLFASSRGKENVLSFSLFIKVRLQPGPPSRCSV</sequence>
<keyword evidence="2" id="KW-1185">Reference proteome</keyword>
<protein>
    <submittedName>
        <fullName evidence="1">Uncharacterized protein</fullName>
    </submittedName>
</protein>
<dbReference type="EMBL" id="KV923054">
    <property type="protein sequence ID" value="PIN95702.1"/>
    <property type="molecule type" value="Genomic_DNA"/>
</dbReference>
<dbReference type="Proteomes" id="UP000228934">
    <property type="component" value="Unassembled WGS sequence"/>
</dbReference>
<evidence type="ECO:0000313" key="2">
    <source>
        <dbReference type="Proteomes" id="UP000228934"/>
    </source>
</evidence>
<evidence type="ECO:0000313" key="1">
    <source>
        <dbReference type="EMBL" id="PIN95702.1"/>
    </source>
</evidence>
<accession>A0A2G9NY92</accession>